<reference evidence="9" key="1">
    <citation type="submission" date="2021-02" db="EMBL/GenBank/DDBJ databases">
        <authorList>
            <person name="Dougan E. K."/>
            <person name="Rhodes N."/>
            <person name="Thang M."/>
            <person name="Chan C."/>
        </authorList>
    </citation>
    <scope>NUCLEOTIDE SEQUENCE</scope>
</reference>
<dbReference type="GO" id="GO:0016579">
    <property type="term" value="P:protein deubiquitination"/>
    <property type="evidence" value="ECO:0007669"/>
    <property type="project" value="TreeGrafter"/>
</dbReference>
<dbReference type="EC" id="3.4.19.12" evidence="3"/>
<dbReference type="EMBL" id="CAJNIZ010002592">
    <property type="protein sequence ID" value="CAE7212392.1"/>
    <property type="molecule type" value="Genomic_DNA"/>
</dbReference>
<dbReference type="InterPro" id="IPR003323">
    <property type="entry name" value="OTU_dom"/>
</dbReference>
<dbReference type="Pfam" id="PF02338">
    <property type="entry name" value="OTU"/>
    <property type="match status" value="1"/>
</dbReference>
<feature type="region of interest" description="Disordered" evidence="7">
    <location>
        <begin position="147"/>
        <end position="271"/>
    </location>
</feature>
<proteinExistence type="inferred from homology"/>
<evidence type="ECO:0000256" key="4">
    <source>
        <dbReference type="ARBA" id="ARBA00022670"/>
    </source>
</evidence>
<dbReference type="Gene3D" id="3.90.70.80">
    <property type="match status" value="1"/>
</dbReference>
<dbReference type="OrthoDB" id="409956at2759"/>
<dbReference type="GO" id="GO:0004843">
    <property type="term" value="F:cysteine-type deubiquitinase activity"/>
    <property type="evidence" value="ECO:0007669"/>
    <property type="project" value="UniProtKB-EC"/>
</dbReference>
<keyword evidence="5" id="KW-0833">Ubl conjugation pathway</keyword>
<feature type="compositionally biased region" description="Basic and acidic residues" evidence="7">
    <location>
        <begin position="204"/>
        <end position="221"/>
    </location>
</feature>
<organism evidence="9 10">
    <name type="scientific">Symbiodinium pilosum</name>
    <name type="common">Dinoflagellate</name>
    <dbReference type="NCBI Taxonomy" id="2952"/>
    <lineage>
        <taxon>Eukaryota</taxon>
        <taxon>Sar</taxon>
        <taxon>Alveolata</taxon>
        <taxon>Dinophyceae</taxon>
        <taxon>Suessiales</taxon>
        <taxon>Symbiodiniaceae</taxon>
        <taxon>Symbiodinium</taxon>
    </lineage>
</organism>
<dbReference type="PANTHER" id="PTHR12419">
    <property type="entry name" value="OTU DOMAIN CONTAINING PROTEIN"/>
    <property type="match status" value="1"/>
</dbReference>
<evidence type="ECO:0000256" key="3">
    <source>
        <dbReference type="ARBA" id="ARBA00012759"/>
    </source>
</evidence>
<comment type="catalytic activity">
    <reaction evidence="1">
        <text>Thiol-dependent hydrolysis of ester, thioester, amide, peptide and isopeptide bonds formed by the C-terminal Gly of ubiquitin (a 76-residue protein attached to proteins as an intracellular targeting signal).</text>
        <dbReference type="EC" id="3.4.19.12"/>
    </reaction>
</comment>
<evidence type="ECO:0000256" key="7">
    <source>
        <dbReference type="SAM" id="MobiDB-lite"/>
    </source>
</evidence>
<evidence type="ECO:0000256" key="2">
    <source>
        <dbReference type="ARBA" id="ARBA00010407"/>
    </source>
</evidence>
<dbReference type="GO" id="GO:0006508">
    <property type="term" value="P:proteolysis"/>
    <property type="evidence" value="ECO:0007669"/>
    <property type="project" value="UniProtKB-KW"/>
</dbReference>
<evidence type="ECO:0000313" key="10">
    <source>
        <dbReference type="Proteomes" id="UP000649617"/>
    </source>
</evidence>
<dbReference type="GO" id="GO:0061578">
    <property type="term" value="F:K63-linked deubiquitinase activity"/>
    <property type="evidence" value="ECO:0007669"/>
    <property type="project" value="TreeGrafter"/>
</dbReference>
<feature type="compositionally biased region" description="Basic and acidic residues" evidence="7">
    <location>
        <begin position="297"/>
        <end position="309"/>
    </location>
</feature>
<keyword evidence="6" id="KW-0378">Hydrolase</keyword>
<evidence type="ECO:0000256" key="1">
    <source>
        <dbReference type="ARBA" id="ARBA00000707"/>
    </source>
</evidence>
<feature type="region of interest" description="Disordered" evidence="7">
    <location>
        <begin position="293"/>
        <end position="345"/>
    </location>
</feature>
<protein>
    <recommendedName>
        <fullName evidence="3">ubiquitinyl hydrolase 1</fullName>
        <ecNumber evidence="3">3.4.19.12</ecNumber>
    </recommendedName>
</protein>
<gene>
    <name evidence="9" type="primary">OTU4</name>
    <name evidence="9" type="ORF">SPIL2461_LOCUS2381</name>
</gene>
<evidence type="ECO:0000256" key="5">
    <source>
        <dbReference type="ARBA" id="ARBA00022786"/>
    </source>
</evidence>
<comment type="caution">
    <text evidence="9">The sequence shown here is derived from an EMBL/GenBank/DDBJ whole genome shotgun (WGS) entry which is preliminary data.</text>
</comment>
<name>A0A812JRI3_SYMPI</name>
<keyword evidence="4" id="KW-0645">Protease</keyword>
<evidence type="ECO:0000256" key="6">
    <source>
        <dbReference type="ARBA" id="ARBA00022801"/>
    </source>
</evidence>
<feature type="compositionally biased region" description="Basic and acidic residues" evidence="7">
    <location>
        <begin position="182"/>
        <end position="191"/>
    </location>
</feature>
<feature type="compositionally biased region" description="Low complexity" evidence="7">
    <location>
        <begin position="314"/>
        <end position="323"/>
    </location>
</feature>
<dbReference type="Proteomes" id="UP000649617">
    <property type="component" value="Unassembled WGS sequence"/>
</dbReference>
<dbReference type="InterPro" id="IPR038765">
    <property type="entry name" value="Papain-like_cys_pep_sf"/>
</dbReference>
<comment type="similarity">
    <text evidence="2">Belongs to the peptidase C85 family.</text>
</comment>
<dbReference type="PROSITE" id="PS50802">
    <property type="entry name" value="OTU"/>
    <property type="match status" value="1"/>
</dbReference>
<dbReference type="SUPFAM" id="SSF54001">
    <property type="entry name" value="Cysteine proteinases"/>
    <property type="match status" value="1"/>
</dbReference>
<accession>A0A812JRI3</accession>
<feature type="domain" description="OTU" evidence="8">
    <location>
        <begin position="348"/>
        <end position="501"/>
    </location>
</feature>
<keyword evidence="10" id="KW-1185">Reference proteome</keyword>
<dbReference type="AlphaFoldDB" id="A0A812JRI3"/>
<dbReference type="InterPro" id="IPR050704">
    <property type="entry name" value="Peptidase_C85-like"/>
</dbReference>
<dbReference type="PANTHER" id="PTHR12419:SF4">
    <property type="entry name" value="OTU DOMAIN-CONTAINING PROTEIN 5"/>
    <property type="match status" value="1"/>
</dbReference>
<evidence type="ECO:0000259" key="8">
    <source>
        <dbReference type="PROSITE" id="PS50802"/>
    </source>
</evidence>
<feature type="compositionally biased region" description="Low complexity" evidence="7">
    <location>
        <begin position="160"/>
        <end position="173"/>
    </location>
</feature>
<feature type="compositionally biased region" description="Polar residues" evidence="7">
    <location>
        <begin position="331"/>
        <end position="344"/>
    </location>
</feature>
<evidence type="ECO:0000313" key="9">
    <source>
        <dbReference type="EMBL" id="CAE7212392.1"/>
    </source>
</evidence>
<sequence>MTDRSLRLLRNTLEALMNFPREKYIADPNAFTRRINDAANLLCCEDCVPGGAKVIDEMMSGVTKTPLDARALIFVVDLVLKRGLREQNRHPKATVMANLLRPFLSNWLRVLLMTRRAPEQLEKTKTMIQRWAHDGYLPMDGLLPLLELMDEPPGPISEDSQQSSQSLDFTQSQPSSDPPCQGRRDSSRDTKQLVPAQAQQPRQPAEKEPPLKRARVSEEVQRPVGQGQEPTRRLVLPSAQKEKKIPPRRSLSGSLEPAGSPANAKPTPKAQVAHMAEVGQVAQIAQVVQVAQVAPDPAKDGDQKAKDSSQKATAQAAPPAQDDSNARTPDKASQQEGKTANGTAAQEPFKWRVSGDCRCLFRAVIRSCLLDPYNQQPRDNLGEPVDVDQRTHERESADMLRRHLCKELQRRKDEVEPLLEHSEFEVYLKRMGEWQTWGDEICLKFLPDVVKQPLQVYSFNCEKQELFDAGLYLPTKKEYHGRECIVLLHNGRSHFDLVSKQWLQGYERRLLAQQ</sequence>